<evidence type="ECO:0000256" key="6">
    <source>
        <dbReference type="SAM" id="MobiDB-lite"/>
    </source>
</evidence>
<feature type="region of interest" description="Disordered" evidence="6">
    <location>
        <begin position="229"/>
        <end position="263"/>
    </location>
</feature>
<proteinExistence type="predicted"/>
<organism evidence="8 9">
    <name type="scientific">Aduncisulcus paluster</name>
    <dbReference type="NCBI Taxonomy" id="2918883"/>
    <lineage>
        <taxon>Eukaryota</taxon>
        <taxon>Metamonada</taxon>
        <taxon>Carpediemonas-like organisms</taxon>
        <taxon>Aduncisulcus</taxon>
    </lineage>
</organism>
<keyword evidence="3" id="KW-0547">Nucleotide-binding</keyword>
<gene>
    <name evidence="8" type="ORF">ADUPG1_009541</name>
</gene>
<keyword evidence="4" id="KW-0418">Kinase</keyword>
<keyword evidence="9" id="KW-1185">Reference proteome</keyword>
<dbReference type="SMART" id="SM00220">
    <property type="entry name" value="S_TKc"/>
    <property type="match status" value="1"/>
</dbReference>
<dbReference type="PROSITE" id="PS50011">
    <property type="entry name" value="PROTEIN_KINASE_DOM"/>
    <property type="match status" value="1"/>
</dbReference>
<dbReference type="Gene3D" id="1.10.510.10">
    <property type="entry name" value="Transferase(Phosphotransferase) domain 1"/>
    <property type="match status" value="1"/>
</dbReference>
<keyword evidence="5" id="KW-0067">ATP-binding</keyword>
<evidence type="ECO:0000256" key="5">
    <source>
        <dbReference type="ARBA" id="ARBA00022840"/>
    </source>
</evidence>
<evidence type="ECO:0000313" key="8">
    <source>
        <dbReference type="EMBL" id="GKT36609.1"/>
    </source>
</evidence>
<dbReference type="InterPro" id="IPR011009">
    <property type="entry name" value="Kinase-like_dom_sf"/>
</dbReference>
<evidence type="ECO:0000256" key="2">
    <source>
        <dbReference type="ARBA" id="ARBA00022679"/>
    </source>
</evidence>
<dbReference type="Pfam" id="PF00069">
    <property type="entry name" value="Pkinase"/>
    <property type="match status" value="1"/>
</dbReference>
<evidence type="ECO:0000256" key="1">
    <source>
        <dbReference type="ARBA" id="ARBA00022527"/>
    </source>
</evidence>
<comment type="caution">
    <text evidence="8">The sequence shown here is derived from an EMBL/GenBank/DDBJ whole genome shotgun (WGS) entry which is preliminary data.</text>
</comment>
<evidence type="ECO:0000313" key="9">
    <source>
        <dbReference type="Proteomes" id="UP001057375"/>
    </source>
</evidence>
<name>A0ABQ5KYQ8_9EUKA</name>
<keyword evidence="1" id="KW-0723">Serine/threonine-protein kinase</keyword>
<dbReference type="PANTHER" id="PTHR24349">
    <property type="entry name" value="SERINE/THREONINE-PROTEIN KINASE"/>
    <property type="match status" value="1"/>
</dbReference>
<keyword evidence="2" id="KW-0808">Transferase</keyword>
<sequence>NGNVQLCDFGLSRIFEDKSDLIEVTDVVGSIYSLAPEQLRPSTDEEESESQSKSPTMRCVKGRKVDLWMCGCVLYALLMKKRPFQHDTTEEVFDHILKGDYDPLPDSFSREVRDLLGLLLQTDPSFRPYTHSLLSHPWFTRYKHSKPSIARGRIELEVSEMHYHLSLKEIWQDVLALCKSMNIDTQQHTKKFSVLCIMGEMKFKVLFQRRKRDIYGVKKRIQLANQIEDSRGSDMSPCDSKGSNDKEYSAFTSHSSAQSGTESPRKGVLTLEFYLKCGFQWEFQRIFRMFKFRFMKKLKKSGLRKKERALKTKRLAIEMSTASPVVDKVVSHGKKTTKTIQQSIIPAIPSHLRVAEGAISTTTSPQPSLSEYSGASSIIPTISDYSVKVEIPAMQEEEEEEEEKSGAVASPSLIRKDEMPISKSHKVFTPGMSAVSIPHKRHIIKPSALDKSYIETSEDPPV</sequence>
<feature type="domain" description="Protein kinase" evidence="7">
    <location>
        <begin position="1"/>
        <end position="139"/>
    </location>
</feature>
<feature type="non-terminal residue" evidence="8">
    <location>
        <position position="1"/>
    </location>
</feature>
<accession>A0ABQ5KYQ8</accession>
<dbReference type="InterPro" id="IPR000719">
    <property type="entry name" value="Prot_kinase_dom"/>
</dbReference>
<dbReference type="InterPro" id="IPR050205">
    <property type="entry name" value="CDPK_Ser/Thr_kinases"/>
</dbReference>
<protein>
    <recommendedName>
        <fullName evidence="7">Protein kinase domain-containing protein</fullName>
    </recommendedName>
</protein>
<dbReference type="Proteomes" id="UP001057375">
    <property type="component" value="Unassembled WGS sequence"/>
</dbReference>
<reference evidence="8" key="1">
    <citation type="submission" date="2022-03" db="EMBL/GenBank/DDBJ databases">
        <title>Draft genome sequence of Aduncisulcus paluster, a free-living microaerophilic Fornicata.</title>
        <authorList>
            <person name="Yuyama I."/>
            <person name="Kume K."/>
            <person name="Tamura T."/>
            <person name="Inagaki Y."/>
            <person name="Hashimoto T."/>
        </authorList>
    </citation>
    <scope>NUCLEOTIDE SEQUENCE</scope>
    <source>
        <strain evidence="8">NY0171</strain>
    </source>
</reference>
<dbReference type="SUPFAM" id="SSF56112">
    <property type="entry name" value="Protein kinase-like (PK-like)"/>
    <property type="match status" value="1"/>
</dbReference>
<evidence type="ECO:0000259" key="7">
    <source>
        <dbReference type="PROSITE" id="PS50011"/>
    </source>
</evidence>
<evidence type="ECO:0000256" key="3">
    <source>
        <dbReference type="ARBA" id="ARBA00022741"/>
    </source>
</evidence>
<evidence type="ECO:0000256" key="4">
    <source>
        <dbReference type="ARBA" id="ARBA00022777"/>
    </source>
</evidence>
<feature type="compositionally biased region" description="Polar residues" evidence="6">
    <location>
        <begin position="250"/>
        <end position="262"/>
    </location>
</feature>
<dbReference type="EMBL" id="BQXS01011265">
    <property type="protein sequence ID" value="GKT36609.1"/>
    <property type="molecule type" value="Genomic_DNA"/>
</dbReference>
<feature type="region of interest" description="Disordered" evidence="6">
    <location>
        <begin position="394"/>
        <end position="427"/>
    </location>
</feature>